<protein>
    <submittedName>
        <fullName evidence="3">Uncharacterized protein</fullName>
    </submittedName>
</protein>
<feature type="signal peptide" evidence="2">
    <location>
        <begin position="1"/>
        <end position="32"/>
    </location>
</feature>
<dbReference type="AlphaFoldDB" id="A0A917ZZX5"/>
<evidence type="ECO:0000313" key="3">
    <source>
        <dbReference type="EMBL" id="GGP00603.1"/>
    </source>
</evidence>
<organism evidence="3 4">
    <name type="scientific">Wenjunlia tyrosinilytica</name>
    <dbReference type="NCBI Taxonomy" id="1544741"/>
    <lineage>
        <taxon>Bacteria</taxon>
        <taxon>Bacillati</taxon>
        <taxon>Actinomycetota</taxon>
        <taxon>Actinomycetes</taxon>
        <taxon>Kitasatosporales</taxon>
        <taxon>Streptomycetaceae</taxon>
        <taxon>Wenjunlia</taxon>
    </lineage>
</organism>
<feature type="region of interest" description="Disordered" evidence="1">
    <location>
        <begin position="56"/>
        <end position="98"/>
    </location>
</feature>
<reference evidence="3" key="2">
    <citation type="submission" date="2020-09" db="EMBL/GenBank/DDBJ databases">
        <authorList>
            <person name="Sun Q."/>
            <person name="Zhou Y."/>
        </authorList>
    </citation>
    <scope>NUCLEOTIDE SEQUENCE</scope>
    <source>
        <strain evidence="3">CGMCC 4.7201</strain>
    </source>
</reference>
<gene>
    <name evidence="3" type="ORF">GCM10012280_69720</name>
</gene>
<evidence type="ECO:0000256" key="2">
    <source>
        <dbReference type="SAM" id="SignalP"/>
    </source>
</evidence>
<feature type="compositionally biased region" description="Basic and acidic residues" evidence="1">
    <location>
        <begin position="78"/>
        <end position="91"/>
    </location>
</feature>
<evidence type="ECO:0000313" key="4">
    <source>
        <dbReference type="Proteomes" id="UP000641932"/>
    </source>
</evidence>
<feature type="chain" id="PRO_5037747181" evidence="2">
    <location>
        <begin position="33"/>
        <end position="98"/>
    </location>
</feature>
<reference evidence="3" key="1">
    <citation type="journal article" date="2014" name="Int. J. Syst. Evol. Microbiol.">
        <title>Complete genome sequence of Corynebacterium casei LMG S-19264T (=DSM 44701T), isolated from a smear-ripened cheese.</title>
        <authorList>
            <consortium name="US DOE Joint Genome Institute (JGI-PGF)"/>
            <person name="Walter F."/>
            <person name="Albersmeier A."/>
            <person name="Kalinowski J."/>
            <person name="Ruckert C."/>
        </authorList>
    </citation>
    <scope>NUCLEOTIDE SEQUENCE</scope>
    <source>
        <strain evidence="3">CGMCC 4.7201</strain>
    </source>
</reference>
<dbReference type="EMBL" id="BMMS01000061">
    <property type="protein sequence ID" value="GGP00603.1"/>
    <property type="molecule type" value="Genomic_DNA"/>
</dbReference>
<proteinExistence type="predicted"/>
<sequence>MARRHCAQEKRPRKCRLLSTVLATAMGTTAGAAIGVGLAATTAAPEPRMSYRVPELVTTPPDAQRTAAPTGSYPYGRQLDRTLVPHDKENETWQDNVE</sequence>
<accession>A0A917ZZX5</accession>
<comment type="caution">
    <text evidence="3">The sequence shown here is derived from an EMBL/GenBank/DDBJ whole genome shotgun (WGS) entry which is preliminary data.</text>
</comment>
<dbReference type="RefSeq" id="WP_189135816.1">
    <property type="nucleotide sequence ID" value="NZ_BMMS01000061.1"/>
</dbReference>
<dbReference type="Proteomes" id="UP000641932">
    <property type="component" value="Unassembled WGS sequence"/>
</dbReference>
<evidence type="ECO:0000256" key="1">
    <source>
        <dbReference type="SAM" id="MobiDB-lite"/>
    </source>
</evidence>
<name>A0A917ZZX5_9ACTN</name>
<keyword evidence="4" id="KW-1185">Reference proteome</keyword>
<keyword evidence="2" id="KW-0732">Signal</keyword>